<keyword evidence="6" id="KW-0851">Voltage-gated channel</keyword>
<dbReference type="STRING" id="252740.A0A423VDM0"/>
<keyword evidence="9" id="KW-0406">Ion transport</keyword>
<dbReference type="PANTHER" id="PTHR46480:SF1">
    <property type="entry name" value="VOLTAGE-GATED HYDROGEN CHANNEL 1"/>
    <property type="match status" value="1"/>
</dbReference>
<organism evidence="17 18">
    <name type="scientific">Cytospora chrysosperma</name>
    <name type="common">Cytospora canker fungus</name>
    <name type="synonym">Sphaeria chrysosperma</name>
    <dbReference type="NCBI Taxonomy" id="252740"/>
    <lineage>
        <taxon>Eukaryota</taxon>
        <taxon>Fungi</taxon>
        <taxon>Dikarya</taxon>
        <taxon>Ascomycota</taxon>
        <taxon>Pezizomycotina</taxon>
        <taxon>Sordariomycetes</taxon>
        <taxon>Sordariomycetidae</taxon>
        <taxon>Diaporthales</taxon>
        <taxon>Cytosporaceae</taxon>
        <taxon>Cytospora</taxon>
    </lineage>
</organism>
<evidence type="ECO:0000256" key="1">
    <source>
        <dbReference type="ARBA" id="ARBA00004651"/>
    </source>
</evidence>
<keyword evidence="18" id="KW-1185">Reference proteome</keyword>
<dbReference type="GO" id="GO:0030171">
    <property type="term" value="F:voltage-gated proton channel activity"/>
    <property type="evidence" value="ECO:0007669"/>
    <property type="project" value="InterPro"/>
</dbReference>
<evidence type="ECO:0000256" key="9">
    <source>
        <dbReference type="ARBA" id="ARBA00023065"/>
    </source>
</evidence>
<keyword evidence="10 15" id="KW-0472">Membrane</keyword>
<dbReference type="InterPro" id="IPR005821">
    <property type="entry name" value="Ion_trans_dom"/>
</dbReference>
<proteinExistence type="predicted"/>
<evidence type="ECO:0000256" key="14">
    <source>
        <dbReference type="SAM" id="MobiDB-lite"/>
    </source>
</evidence>
<evidence type="ECO:0000256" key="6">
    <source>
        <dbReference type="ARBA" id="ARBA00022882"/>
    </source>
</evidence>
<keyword evidence="4" id="KW-1003">Cell membrane</keyword>
<evidence type="ECO:0000256" key="3">
    <source>
        <dbReference type="ARBA" id="ARBA00022448"/>
    </source>
</evidence>
<dbReference type="PANTHER" id="PTHR46480">
    <property type="entry name" value="F20B24.22"/>
    <property type="match status" value="1"/>
</dbReference>
<evidence type="ECO:0000313" key="17">
    <source>
        <dbReference type="EMBL" id="ROV89042.1"/>
    </source>
</evidence>
<dbReference type="OrthoDB" id="427456at2759"/>
<keyword evidence="8 13" id="KW-0175">Coiled coil</keyword>
<dbReference type="CDD" id="cd14686">
    <property type="entry name" value="bZIP"/>
    <property type="match status" value="1"/>
</dbReference>
<evidence type="ECO:0000256" key="11">
    <source>
        <dbReference type="ARBA" id="ARBA00023303"/>
    </source>
</evidence>
<keyword evidence="5 15" id="KW-0812">Transmembrane</keyword>
<comment type="subcellular location">
    <subcellularLocation>
        <location evidence="1">Cell membrane</location>
        <topology evidence="1">Multi-pass membrane protein</topology>
    </subcellularLocation>
</comment>
<feature type="coiled-coil region" evidence="13">
    <location>
        <begin position="165"/>
        <end position="199"/>
    </location>
</feature>
<accession>A0A423VDM0</accession>
<evidence type="ECO:0000256" key="7">
    <source>
        <dbReference type="ARBA" id="ARBA00022989"/>
    </source>
</evidence>
<keyword evidence="7 15" id="KW-1133">Transmembrane helix</keyword>
<keyword evidence="11" id="KW-0407">Ion channel</keyword>
<feature type="domain" description="Ion transport" evidence="16">
    <location>
        <begin position="87"/>
        <end position="162"/>
    </location>
</feature>
<evidence type="ECO:0000313" key="18">
    <source>
        <dbReference type="Proteomes" id="UP000284375"/>
    </source>
</evidence>
<dbReference type="EMBL" id="LJZO01000061">
    <property type="protein sequence ID" value="ROV89042.1"/>
    <property type="molecule type" value="Genomic_DNA"/>
</dbReference>
<dbReference type="AlphaFoldDB" id="A0A423VDM0"/>
<dbReference type="GO" id="GO:0034702">
    <property type="term" value="C:monoatomic ion channel complex"/>
    <property type="evidence" value="ECO:0007669"/>
    <property type="project" value="UniProtKB-KW"/>
</dbReference>
<comment type="caution">
    <text evidence="17">The sequence shown here is derived from an EMBL/GenBank/DDBJ whole genome shotgun (WGS) entry which is preliminary data.</text>
</comment>
<evidence type="ECO:0000256" key="15">
    <source>
        <dbReference type="SAM" id="Phobius"/>
    </source>
</evidence>
<evidence type="ECO:0000256" key="2">
    <source>
        <dbReference type="ARBA" id="ARBA00015897"/>
    </source>
</evidence>
<feature type="transmembrane region" description="Helical" evidence="15">
    <location>
        <begin position="91"/>
        <end position="112"/>
    </location>
</feature>
<dbReference type="Proteomes" id="UP000284375">
    <property type="component" value="Unassembled WGS sequence"/>
</dbReference>
<name>A0A423VDM0_CYTCH</name>
<evidence type="ECO:0000256" key="5">
    <source>
        <dbReference type="ARBA" id="ARBA00022692"/>
    </source>
</evidence>
<dbReference type="Gene3D" id="1.20.120.350">
    <property type="entry name" value="Voltage-gated potassium channels. Chain C"/>
    <property type="match status" value="1"/>
</dbReference>
<feature type="region of interest" description="Disordered" evidence="14">
    <location>
        <begin position="1"/>
        <end position="30"/>
    </location>
</feature>
<evidence type="ECO:0000259" key="16">
    <source>
        <dbReference type="Pfam" id="PF00520"/>
    </source>
</evidence>
<reference evidence="17 18" key="1">
    <citation type="submission" date="2015-09" db="EMBL/GenBank/DDBJ databases">
        <title>Host preference determinants of Valsa canker pathogens revealed by comparative genomics.</title>
        <authorList>
            <person name="Yin Z."/>
            <person name="Huang L."/>
        </authorList>
    </citation>
    <scope>NUCLEOTIDE SEQUENCE [LARGE SCALE GENOMIC DNA]</scope>
    <source>
        <strain evidence="17 18">YSFL</strain>
    </source>
</reference>
<feature type="transmembrane region" description="Helical" evidence="15">
    <location>
        <begin position="48"/>
        <end position="70"/>
    </location>
</feature>
<sequence>MDGQRSEQEPLLQDQDGSDQQRNPGEVSTYDRQRLRCQGLLVSKQKHYFTLALVALDVSCLLADLFIALIDCDERIKNDAWVPAVREGLEDAGLVFSCLFMVELIMCLWAFGLKYLKSWFHLFDALVIIASFLIDSLTRGVVEEVASLVIILRLWRFVKIIEEMSVGASEKMEDIEMKAEQLEKENAELKRELRRFKSTGEGNAEGDES</sequence>
<dbReference type="Pfam" id="PF00520">
    <property type="entry name" value="Ion_trans"/>
    <property type="match status" value="1"/>
</dbReference>
<protein>
    <recommendedName>
        <fullName evidence="2">Voltage-gated hydrogen channel 1</fullName>
    </recommendedName>
    <alternativeName>
        <fullName evidence="12">Hydrogen voltage-gated channel 1</fullName>
    </alternativeName>
</protein>
<evidence type="ECO:0000256" key="12">
    <source>
        <dbReference type="ARBA" id="ARBA00031989"/>
    </source>
</evidence>
<dbReference type="InterPro" id="IPR027359">
    <property type="entry name" value="Volt_channel_dom_sf"/>
</dbReference>
<evidence type="ECO:0000256" key="10">
    <source>
        <dbReference type="ARBA" id="ARBA00023136"/>
    </source>
</evidence>
<dbReference type="InterPro" id="IPR031846">
    <property type="entry name" value="Hvcn1"/>
</dbReference>
<evidence type="ECO:0000256" key="13">
    <source>
        <dbReference type="SAM" id="Coils"/>
    </source>
</evidence>
<evidence type="ECO:0000256" key="8">
    <source>
        <dbReference type="ARBA" id="ARBA00023054"/>
    </source>
</evidence>
<dbReference type="GO" id="GO:0005886">
    <property type="term" value="C:plasma membrane"/>
    <property type="evidence" value="ECO:0007669"/>
    <property type="project" value="UniProtKB-SubCell"/>
</dbReference>
<keyword evidence="3" id="KW-0813">Transport</keyword>
<gene>
    <name evidence="17" type="ORF">VSDG_08713</name>
</gene>
<evidence type="ECO:0000256" key="4">
    <source>
        <dbReference type="ARBA" id="ARBA00022475"/>
    </source>
</evidence>